<dbReference type="InterPro" id="IPR011032">
    <property type="entry name" value="GroES-like_sf"/>
</dbReference>
<dbReference type="InterPro" id="IPR041694">
    <property type="entry name" value="ADH_N_2"/>
</dbReference>
<feature type="domain" description="Enoyl reductase (ER)" evidence="2">
    <location>
        <begin position="19"/>
        <end position="345"/>
    </location>
</feature>
<evidence type="ECO:0000256" key="1">
    <source>
        <dbReference type="ARBA" id="ARBA00023002"/>
    </source>
</evidence>
<dbReference type="InterPro" id="IPR020843">
    <property type="entry name" value="ER"/>
</dbReference>
<dbReference type="PANTHER" id="PTHR43205:SF7">
    <property type="entry name" value="PROSTAGLANDIN REDUCTASE 1"/>
    <property type="match status" value="1"/>
</dbReference>
<accession>A0A9W8GWK1</accession>
<dbReference type="AlphaFoldDB" id="A0A9W8GWK1"/>
<dbReference type="Gene3D" id="3.40.50.720">
    <property type="entry name" value="NAD(P)-binding Rossmann-like Domain"/>
    <property type="match status" value="1"/>
</dbReference>
<evidence type="ECO:0000313" key="4">
    <source>
        <dbReference type="Proteomes" id="UP001140011"/>
    </source>
</evidence>
<evidence type="ECO:0000313" key="3">
    <source>
        <dbReference type="EMBL" id="KAJ2749778.1"/>
    </source>
</evidence>
<dbReference type="CDD" id="cd05288">
    <property type="entry name" value="PGDH"/>
    <property type="match status" value="1"/>
</dbReference>
<keyword evidence="1" id="KW-0560">Oxidoreductase</keyword>
<dbReference type="SMART" id="SM00829">
    <property type="entry name" value="PKS_ER"/>
    <property type="match status" value="1"/>
</dbReference>
<organism evidence="3 4">
    <name type="scientific">Coemansia pectinata</name>
    <dbReference type="NCBI Taxonomy" id="1052879"/>
    <lineage>
        <taxon>Eukaryota</taxon>
        <taxon>Fungi</taxon>
        <taxon>Fungi incertae sedis</taxon>
        <taxon>Zoopagomycota</taxon>
        <taxon>Kickxellomycotina</taxon>
        <taxon>Kickxellomycetes</taxon>
        <taxon>Kickxellales</taxon>
        <taxon>Kickxellaceae</taxon>
        <taxon>Coemansia</taxon>
    </lineage>
</organism>
<dbReference type="Pfam" id="PF16884">
    <property type="entry name" value="ADH_N_2"/>
    <property type="match status" value="1"/>
</dbReference>
<dbReference type="Gene3D" id="3.90.180.10">
    <property type="entry name" value="Medium-chain alcohol dehydrogenases, catalytic domain"/>
    <property type="match status" value="1"/>
</dbReference>
<gene>
    <name evidence="3" type="ORF">GGI19_005483</name>
</gene>
<protein>
    <recommendedName>
        <fullName evidence="2">Enoyl reductase (ER) domain-containing protein</fullName>
    </recommendedName>
</protein>
<keyword evidence="4" id="KW-1185">Reference proteome</keyword>
<dbReference type="Pfam" id="PF00107">
    <property type="entry name" value="ADH_zinc_N"/>
    <property type="match status" value="1"/>
</dbReference>
<dbReference type="InterPro" id="IPR036291">
    <property type="entry name" value="NAD(P)-bd_dom_sf"/>
</dbReference>
<dbReference type="InterPro" id="IPR013149">
    <property type="entry name" value="ADH-like_C"/>
</dbReference>
<reference evidence="3" key="1">
    <citation type="submission" date="2022-07" db="EMBL/GenBank/DDBJ databases">
        <title>Phylogenomic reconstructions and comparative analyses of Kickxellomycotina fungi.</title>
        <authorList>
            <person name="Reynolds N.K."/>
            <person name="Stajich J.E."/>
            <person name="Barry K."/>
            <person name="Grigoriev I.V."/>
            <person name="Crous P."/>
            <person name="Smith M.E."/>
        </authorList>
    </citation>
    <scope>NUCLEOTIDE SEQUENCE</scope>
    <source>
        <strain evidence="3">BCRC 34297</strain>
    </source>
</reference>
<comment type="caution">
    <text evidence="3">The sequence shown here is derived from an EMBL/GenBank/DDBJ whole genome shotgun (WGS) entry which is preliminary data.</text>
</comment>
<dbReference type="GO" id="GO:0016628">
    <property type="term" value="F:oxidoreductase activity, acting on the CH-CH group of donors, NAD or NADP as acceptor"/>
    <property type="evidence" value="ECO:0007669"/>
    <property type="project" value="InterPro"/>
</dbReference>
<dbReference type="SUPFAM" id="SSF50129">
    <property type="entry name" value="GroES-like"/>
    <property type="match status" value="1"/>
</dbReference>
<name>A0A9W8GWK1_9FUNG</name>
<dbReference type="EMBL" id="JANBUH010000702">
    <property type="protein sequence ID" value="KAJ2749778.1"/>
    <property type="molecule type" value="Genomic_DNA"/>
</dbReference>
<dbReference type="SUPFAM" id="SSF51735">
    <property type="entry name" value="NAD(P)-binding Rossmann-fold domains"/>
    <property type="match status" value="1"/>
</dbReference>
<dbReference type="OrthoDB" id="809632at2759"/>
<dbReference type="InterPro" id="IPR045010">
    <property type="entry name" value="MDR_fam"/>
</dbReference>
<evidence type="ECO:0000259" key="2">
    <source>
        <dbReference type="SMART" id="SM00829"/>
    </source>
</evidence>
<dbReference type="FunFam" id="3.40.50.720:FF:000121">
    <property type="entry name" value="Prostaglandin reductase 2"/>
    <property type="match status" value="1"/>
</dbReference>
<dbReference type="Proteomes" id="UP001140011">
    <property type="component" value="Unassembled WGS sequence"/>
</dbReference>
<sequence length="347" mass="36947">MSSTNTRVVLREYAPDGVHSPDCFAIDDSQPIPNDKTLKKGQVLVQVSALSVDPHQRLFISPPPEKPTIKSAFRYPLGQAIFGIGVGTVVASKNDAFAAGDKVRSESMPWQSYAILGEDQLIKLPASDSALSDHVGVYGMAAFTAYLGTIYAGKPKAGETIMISAASGAVGQVAVQLAKARGLRVVGMAGSDEKVEHIGSLGADAVINYKTCGDLNAAIVEAAPDGIDIYFDNVGGEILDAALLNLNPLARVVLCGSMSTYGAAQSKIRGITNLPSIIVKQVTLQCIYYLPHYGTQRETDFLQEMTQLVEQGKMQFRVDERIGLESAPQALADLFAGKNFGKLIVKV</sequence>
<dbReference type="PANTHER" id="PTHR43205">
    <property type="entry name" value="PROSTAGLANDIN REDUCTASE"/>
    <property type="match status" value="1"/>
</dbReference>
<proteinExistence type="predicted"/>